<feature type="domain" description="Resolvase/invertase-type recombinase catalytic" evidence="1">
    <location>
        <begin position="12"/>
        <end position="161"/>
    </location>
</feature>
<evidence type="ECO:0000313" key="3">
    <source>
        <dbReference type="EMBL" id="SNV41950.1"/>
    </source>
</evidence>
<dbReference type="CDD" id="cd03770">
    <property type="entry name" value="SR_TndX_transposase"/>
    <property type="match status" value="1"/>
</dbReference>
<dbReference type="PROSITE" id="PS51736">
    <property type="entry name" value="RECOMBINASES_3"/>
    <property type="match status" value="1"/>
</dbReference>
<evidence type="ECO:0000313" key="4">
    <source>
        <dbReference type="Proteomes" id="UP000215144"/>
    </source>
</evidence>
<dbReference type="EMBL" id="LT906454">
    <property type="protein sequence ID" value="SNV41950.1"/>
    <property type="molecule type" value="Genomic_DNA"/>
</dbReference>
<proteinExistence type="predicted"/>
<feature type="domain" description="Recombinase" evidence="2">
    <location>
        <begin position="169"/>
        <end position="316"/>
    </location>
</feature>
<dbReference type="InterPro" id="IPR038109">
    <property type="entry name" value="DNA_bind_recomb_sf"/>
</dbReference>
<dbReference type="GO" id="GO:0003677">
    <property type="term" value="F:DNA binding"/>
    <property type="evidence" value="ECO:0007669"/>
    <property type="project" value="InterPro"/>
</dbReference>
<dbReference type="GO" id="GO:0000150">
    <property type="term" value="F:DNA strand exchange activity"/>
    <property type="evidence" value="ECO:0007669"/>
    <property type="project" value="InterPro"/>
</dbReference>
<dbReference type="PROSITE" id="PS51737">
    <property type="entry name" value="RECOMBINASE_DNA_BIND"/>
    <property type="match status" value="1"/>
</dbReference>
<dbReference type="InterPro" id="IPR011109">
    <property type="entry name" value="DNA_bind_recombinase_dom"/>
</dbReference>
<dbReference type="OrthoDB" id="9811097at2"/>
<dbReference type="InterPro" id="IPR036162">
    <property type="entry name" value="Resolvase-like_N_sf"/>
</dbReference>
<dbReference type="Pfam" id="PF13408">
    <property type="entry name" value="Zn_ribbon_recom"/>
    <property type="match status" value="1"/>
</dbReference>
<dbReference type="AlphaFoldDB" id="A0A239X6A4"/>
<dbReference type="SUPFAM" id="SSF53041">
    <property type="entry name" value="Resolvase-like"/>
    <property type="match status" value="1"/>
</dbReference>
<name>A0A239X6A4_STRAI</name>
<dbReference type="Pfam" id="PF07508">
    <property type="entry name" value="Recombinase"/>
    <property type="match status" value="1"/>
</dbReference>
<dbReference type="InterPro" id="IPR025378">
    <property type="entry name" value="DUF4368"/>
</dbReference>
<dbReference type="PANTHER" id="PTHR30461">
    <property type="entry name" value="DNA-INVERTASE FROM LAMBDOID PROPHAGE"/>
    <property type="match status" value="1"/>
</dbReference>
<dbReference type="InterPro" id="IPR050639">
    <property type="entry name" value="SSR_resolvase"/>
</dbReference>
<evidence type="ECO:0000259" key="1">
    <source>
        <dbReference type="PROSITE" id="PS51736"/>
    </source>
</evidence>
<dbReference type="Gene3D" id="3.40.50.1390">
    <property type="entry name" value="Resolvase, N-terminal catalytic domain"/>
    <property type="match status" value="1"/>
</dbReference>
<gene>
    <name evidence="3" type="ORF">SAMEA4504048_01434</name>
</gene>
<dbReference type="PANTHER" id="PTHR30461:SF23">
    <property type="entry name" value="DNA RECOMBINASE-RELATED"/>
    <property type="match status" value="1"/>
</dbReference>
<dbReference type="InterPro" id="IPR025827">
    <property type="entry name" value="Zn_ribbon_recom_dom"/>
</dbReference>
<dbReference type="Pfam" id="PF14287">
    <property type="entry name" value="DUF4368"/>
    <property type="match status" value="1"/>
</dbReference>
<dbReference type="Proteomes" id="UP000215144">
    <property type="component" value="Chromosome 1"/>
</dbReference>
<dbReference type="KEGG" id="saco:SAME_01434"/>
<reference evidence="3 4" key="1">
    <citation type="submission" date="2017-06" db="EMBL/GenBank/DDBJ databases">
        <authorList>
            <consortium name="Pathogen Informatics"/>
        </authorList>
    </citation>
    <scope>NUCLEOTIDE SEQUENCE [LARGE SCALE GENOMIC DNA]</scope>
    <source>
        <strain evidence="3 4">NCTC11291</strain>
    </source>
</reference>
<dbReference type="InterPro" id="IPR006119">
    <property type="entry name" value="Resolv_N"/>
</dbReference>
<dbReference type="Pfam" id="PF00239">
    <property type="entry name" value="Resolvase"/>
    <property type="match status" value="1"/>
</dbReference>
<evidence type="ECO:0000259" key="2">
    <source>
        <dbReference type="PROSITE" id="PS51737"/>
    </source>
</evidence>
<dbReference type="Gene3D" id="3.90.1750.20">
    <property type="entry name" value="Putative Large Serine Recombinase, Chain B, Domain 2"/>
    <property type="match status" value="1"/>
</dbReference>
<accession>A0A239X6A4</accession>
<dbReference type="RefSeq" id="WP_095122936.1">
    <property type="nucleotide sequence ID" value="NZ_LT906454.1"/>
</dbReference>
<dbReference type="SMART" id="SM00857">
    <property type="entry name" value="Resolvase"/>
    <property type="match status" value="1"/>
</dbReference>
<organism evidence="3 4">
    <name type="scientific">Streptococcus acidominimus</name>
    <dbReference type="NCBI Taxonomy" id="1326"/>
    <lineage>
        <taxon>Bacteria</taxon>
        <taxon>Bacillati</taxon>
        <taxon>Bacillota</taxon>
        <taxon>Bacilli</taxon>
        <taxon>Lactobacillales</taxon>
        <taxon>Streptococcaceae</taxon>
        <taxon>Streptococcus</taxon>
    </lineage>
</organism>
<sequence>MAGIRTENKIYEVGMYCRLSKDDGTDNESASIATQKSILTDYVKKQGWHLAKTYVDDGYSGTNFQRPSFQNMIKDIENGLINCVITKDLSRLGRNYLDCGLYLEVFFPEHNVRYIAVNDGVDTLNKSAMDITPFRNILNEMYSADVSVKIKSAYRARFQQGKFMGTTAPYGYVKDPADHNHLLIDDKVAHVVREIFDLALAGNGIAKIRKHINKQHILRPAAYAVEQGATGYERYFEGNEENRYIWSENSVRGILRSPIYAGNLAGYKRIAANMKSKKRPSKLPEEWEVIPDTHEGIVTQEEFDTVQQLITSRRLPENKGGFENIFAGVIKCADCGYAMRAMSANRRKRPDIIDCVQYSCNNYGRYGNIMCTAHSIEARDLFNAVLTDINRFADMAVNDEKAVRAIEKRLTETDHSRAKALEKEQRKLNKRLAELDRLFSSLYEDKVMERITERNFEMMSGKYQKEQLEIVARLKEVTETLGDSYEKSQGVRDFLSLIRNYQGIKELDATIINALIDKILVSEREKLADGTVRQEIKIYYKFIGFVGELHITPTKRWTALKPKNCTVCGVEYVPRSGISKYCPACAKKIQREKSNESKRRSRERNRQACIELSAKNDRLIWCSAMVG</sequence>
<protein>
    <submittedName>
        <fullName evidence="3">Site-specific recombinase</fullName>
    </submittedName>
</protein>